<comment type="caution">
    <text evidence="2">The sequence shown here is derived from an EMBL/GenBank/DDBJ whole genome shotgun (WGS) entry which is preliminary data.</text>
</comment>
<sequence>MKVRGPSHQSLMFAVSRQAANMMPPYAPFQCPGQAPAYELGQHQGQNYVCQHPPESRPPSSKRQSDEDDDDIQFISEKPVKRHRTNEQRSVIPARDVPDSLAVAMEMSCGEVKNTERRLSTGMVNLPHDINAMELAYALRGISMPVLENFVFDQPTRKSRPPSPPELSPKQLPLTVSPTMLNVGDDQTMSGMSSLERHSVSHTLCASSNHASCQAETPAMISGLKSTFPNVQQTHALEASIQLGGCTSPVPFFHSNNGTSAGSNIIHMPSPPNDSSPEAFHNVPCWENSSSRLPESHRQHNSSNPSQKLPCQVCFQLRNQAQFSRAQGLPMINSSLAPHTIPQLHCHTAYGQQMVKISTSNMHRFGPNFTPILMPANSSGFVSLPTHPQPQHLPQQTASEQQKVIKTSNQSAPEHPSITNSYKTTKAKIMETSSNTSSNSSKPPAPLIQPTYRKRSPNLIVDVAETCQEKFPFEEVAKRHNVTINKVFDIFAAIIQVPLLRCPKDRRRQGKLATERMKEYNKAKKDTRDSNNSGARTEGTINSTEIAARLGPMEFPG</sequence>
<organism evidence="2 3">
    <name type="scientific">Xylaria bambusicola</name>
    <dbReference type="NCBI Taxonomy" id="326684"/>
    <lineage>
        <taxon>Eukaryota</taxon>
        <taxon>Fungi</taxon>
        <taxon>Dikarya</taxon>
        <taxon>Ascomycota</taxon>
        <taxon>Pezizomycotina</taxon>
        <taxon>Sordariomycetes</taxon>
        <taxon>Xylariomycetidae</taxon>
        <taxon>Xylariales</taxon>
        <taxon>Xylariaceae</taxon>
        <taxon>Xylaria</taxon>
    </lineage>
</organism>
<feature type="region of interest" description="Disordered" evidence="1">
    <location>
        <begin position="47"/>
        <end position="69"/>
    </location>
</feature>
<dbReference type="AlphaFoldDB" id="A0AAN7ZCI1"/>
<keyword evidence="3" id="KW-1185">Reference proteome</keyword>
<feature type="compositionally biased region" description="Polar residues" evidence="1">
    <location>
        <begin position="530"/>
        <end position="541"/>
    </location>
</feature>
<dbReference type="Proteomes" id="UP001305414">
    <property type="component" value="Unassembled WGS sequence"/>
</dbReference>
<proteinExistence type="predicted"/>
<gene>
    <name evidence="2" type="ORF">RRF57_010174</name>
</gene>
<feature type="region of interest" description="Disordered" evidence="1">
    <location>
        <begin position="430"/>
        <end position="451"/>
    </location>
</feature>
<evidence type="ECO:0000313" key="2">
    <source>
        <dbReference type="EMBL" id="KAK5634461.1"/>
    </source>
</evidence>
<reference evidence="2 3" key="1">
    <citation type="submission" date="2023-10" db="EMBL/GenBank/DDBJ databases">
        <title>Draft genome sequence of Xylaria bambusicola isolate GMP-LS, the root and basal stem rot pathogen of sugarcane in Indonesia.</title>
        <authorList>
            <person name="Selvaraj P."/>
            <person name="Muralishankar V."/>
            <person name="Muruganantham S."/>
            <person name="Sp S."/>
            <person name="Haryani S."/>
            <person name="Lau K.J.X."/>
            <person name="Naqvi N.I."/>
        </authorList>
    </citation>
    <scope>NUCLEOTIDE SEQUENCE [LARGE SCALE GENOMIC DNA]</scope>
    <source>
        <strain evidence="2">GMP-LS</strain>
    </source>
</reference>
<evidence type="ECO:0000256" key="1">
    <source>
        <dbReference type="SAM" id="MobiDB-lite"/>
    </source>
</evidence>
<dbReference type="EMBL" id="JAWHQM010000042">
    <property type="protein sequence ID" value="KAK5634461.1"/>
    <property type="molecule type" value="Genomic_DNA"/>
</dbReference>
<feature type="compositionally biased region" description="Basic and acidic residues" evidence="1">
    <location>
        <begin position="513"/>
        <end position="529"/>
    </location>
</feature>
<feature type="compositionally biased region" description="Low complexity" evidence="1">
    <location>
        <begin position="432"/>
        <end position="441"/>
    </location>
</feature>
<name>A0AAN7ZCI1_9PEZI</name>
<accession>A0AAN7ZCI1</accession>
<protein>
    <submittedName>
        <fullName evidence="2">Uncharacterized protein</fullName>
    </submittedName>
</protein>
<evidence type="ECO:0000313" key="3">
    <source>
        <dbReference type="Proteomes" id="UP001305414"/>
    </source>
</evidence>
<feature type="region of interest" description="Disordered" evidence="1">
    <location>
        <begin position="508"/>
        <end position="541"/>
    </location>
</feature>
<feature type="region of interest" description="Disordered" evidence="1">
    <location>
        <begin position="154"/>
        <end position="177"/>
    </location>
</feature>